<dbReference type="GO" id="GO:0006629">
    <property type="term" value="P:lipid metabolic process"/>
    <property type="evidence" value="ECO:0007669"/>
    <property type="project" value="UniProtKB-KW"/>
</dbReference>
<keyword evidence="6 13" id="KW-0812">Transmembrane</keyword>
<accession>H3B481</accession>
<dbReference type="FunFam" id="3.90.550.50:FF:000001">
    <property type="entry name" value="Hexosyltransferase"/>
    <property type="match status" value="1"/>
</dbReference>
<dbReference type="GO" id="GO:0006493">
    <property type="term" value="P:protein O-linked glycosylation"/>
    <property type="evidence" value="ECO:0007669"/>
    <property type="project" value="TreeGrafter"/>
</dbReference>
<evidence type="ECO:0000313" key="15">
    <source>
        <dbReference type="Proteomes" id="UP000008672"/>
    </source>
</evidence>
<feature type="transmembrane region" description="Helical" evidence="13">
    <location>
        <begin position="12"/>
        <end position="30"/>
    </location>
</feature>
<dbReference type="GO" id="GO:0016758">
    <property type="term" value="F:hexosyltransferase activity"/>
    <property type="evidence" value="ECO:0007669"/>
    <property type="project" value="InterPro"/>
</dbReference>
<dbReference type="KEGG" id="lcm:102365531"/>
<dbReference type="PANTHER" id="PTHR11214:SF29">
    <property type="entry name" value="BETA-1,3-GALACTOSYLTRANSFERASE 9"/>
    <property type="match status" value="1"/>
</dbReference>
<dbReference type="InParanoid" id="H3B481"/>
<dbReference type="eggNOG" id="KOG2287">
    <property type="taxonomic scope" value="Eukaryota"/>
</dbReference>
<dbReference type="STRING" id="7897.ENSLACP00000016702"/>
<evidence type="ECO:0000256" key="12">
    <source>
        <dbReference type="ARBA" id="ARBA00023180"/>
    </source>
</evidence>
<evidence type="ECO:0000256" key="3">
    <source>
        <dbReference type="ARBA" id="ARBA00008661"/>
    </source>
</evidence>
<dbReference type="Bgee" id="ENSLACG00000014711">
    <property type="expression patterns" value="Expressed in pectoral fin"/>
</dbReference>
<dbReference type="AlphaFoldDB" id="H3B481"/>
<keyword evidence="11 13" id="KW-0472">Membrane</keyword>
<keyword evidence="8 13" id="KW-1133">Transmembrane helix</keyword>
<dbReference type="GO" id="GO:0000139">
    <property type="term" value="C:Golgi membrane"/>
    <property type="evidence" value="ECO:0007669"/>
    <property type="project" value="UniProtKB-SubCell"/>
</dbReference>
<evidence type="ECO:0000256" key="8">
    <source>
        <dbReference type="ARBA" id="ARBA00022989"/>
    </source>
</evidence>
<dbReference type="Ensembl" id="ENSLACT00000016817.2">
    <property type="protein sequence ID" value="ENSLACP00000016702.2"/>
    <property type="gene ID" value="ENSLACG00000014711.2"/>
</dbReference>
<dbReference type="HOGENOM" id="CLU_036849_1_1_1"/>
<keyword evidence="4 13" id="KW-0328">Glycosyltransferase</keyword>
<dbReference type="PANTHER" id="PTHR11214">
    <property type="entry name" value="BETA-1,3-N-ACETYLGLUCOSAMINYLTRANSFERASE"/>
    <property type="match status" value="1"/>
</dbReference>
<protein>
    <recommendedName>
        <fullName evidence="13">Hexosyltransferase</fullName>
        <ecNumber evidence="13">2.4.1.-</ecNumber>
    </recommendedName>
</protein>
<keyword evidence="12" id="KW-0325">Glycoprotein</keyword>
<keyword evidence="10" id="KW-0443">Lipid metabolism</keyword>
<organism evidence="14 15">
    <name type="scientific">Latimeria chalumnae</name>
    <name type="common">Coelacanth</name>
    <dbReference type="NCBI Taxonomy" id="7897"/>
    <lineage>
        <taxon>Eukaryota</taxon>
        <taxon>Metazoa</taxon>
        <taxon>Chordata</taxon>
        <taxon>Craniata</taxon>
        <taxon>Vertebrata</taxon>
        <taxon>Euteleostomi</taxon>
        <taxon>Coelacanthiformes</taxon>
        <taxon>Coelacanthidae</taxon>
        <taxon>Latimeria</taxon>
    </lineage>
</organism>
<dbReference type="Gene3D" id="3.90.550.50">
    <property type="match status" value="1"/>
</dbReference>
<reference evidence="14" key="3">
    <citation type="submission" date="2025-09" db="UniProtKB">
        <authorList>
            <consortium name="Ensembl"/>
        </authorList>
    </citation>
    <scope>IDENTIFICATION</scope>
</reference>
<dbReference type="OMA" id="VFKEVPM"/>
<keyword evidence="7 13" id="KW-0735">Signal-anchor</keyword>
<comment type="pathway">
    <text evidence="2">Protein modification; protein glycosylation.</text>
</comment>
<keyword evidence="5" id="KW-0808">Transferase</keyword>
<reference evidence="14" key="2">
    <citation type="submission" date="2025-08" db="UniProtKB">
        <authorList>
            <consortium name="Ensembl"/>
        </authorList>
    </citation>
    <scope>IDENTIFICATION</scope>
</reference>
<dbReference type="EC" id="2.4.1.-" evidence="13"/>
<dbReference type="EMBL" id="AFYH01007877">
    <property type="status" value="NOT_ANNOTATED_CDS"/>
    <property type="molecule type" value="Genomic_DNA"/>
</dbReference>
<dbReference type="Pfam" id="PF01762">
    <property type="entry name" value="Galactosyl_T"/>
    <property type="match status" value="1"/>
</dbReference>
<proteinExistence type="inferred from homology"/>
<evidence type="ECO:0000256" key="10">
    <source>
        <dbReference type="ARBA" id="ARBA00023098"/>
    </source>
</evidence>
<evidence type="ECO:0000256" key="9">
    <source>
        <dbReference type="ARBA" id="ARBA00023034"/>
    </source>
</evidence>
<evidence type="ECO:0000256" key="13">
    <source>
        <dbReference type="RuleBase" id="RU363063"/>
    </source>
</evidence>
<keyword evidence="15" id="KW-1185">Reference proteome</keyword>
<gene>
    <name evidence="14" type="primary">B3GALT9</name>
</gene>
<sequence length="371" mass="42898">MQWKFCRLRTHQWCFILFNVMLFHALLFGADFVEEYLLQSSPATYADAKALEIRETARKLDMTFLKANLSKFYLISNPHLCSGKDVFLLSVVFSNPENKTLRSAIRNTWANITDVNGYSIITIFALGSSESRSIQSDVIRESSSHGDIIQGIFVDSSSNLTLKTIMMMQWTVTFCPMARFVLKADEEMFVNYFSLVDYLLRLRRPPEDLYIGRVIHQEMPNRDPHVKDFVSVRQYQENYYPDYCSGSVFLISQDVARKIYVVSKELRVPVPPDVYVGICTKKAGVVPTHSFRFSGAKHIRYNRCCYKFIFSSSGMTEEELPLVWQEINDGRVCTILETYYGLVACKVFTYLDKFKFFNAEKMKAEDISIPD</sequence>
<evidence type="ECO:0000313" key="14">
    <source>
        <dbReference type="Ensembl" id="ENSLACP00000016702.2"/>
    </source>
</evidence>
<dbReference type="InterPro" id="IPR002659">
    <property type="entry name" value="Glyco_trans_31"/>
</dbReference>
<evidence type="ECO:0000256" key="6">
    <source>
        <dbReference type="ARBA" id="ARBA00022692"/>
    </source>
</evidence>
<evidence type="ECO:0000256" key="11">
    <source>
        <dbReference type="ARBA" id="ARBA00023136"/>
    </source>
</evidence>
<dbReference type="GeneTree" id="ENSGT00940000162230"/>
<keyword evidence="9 13" id="KW-0333">Golgi apparatus</keyword>
<evidence type="ECO:0000256" key="7">
    <source>
        <dbReference type="ARBA" id="ARBA00022968"/>
    </source>
</evidence>
<evidence type="ECO:0000256" key="2">
    <source>
        <dbReference type="ARBA" id="ARBA00004922"/>
    </source>
</evidence>
<evidence type="ECO:0000256" key="4">
    <source>
        <dbReference type="ARBA" id="ARBA00022676"/>
    </source>
</evidence>
<dbReference type="Proteomes" id="UP000008672">
    <property type="component" value="Unassembled WGS sequence"/>
</dbReference>
<evidence type="ECO:0000256" key="5">
    <source>
        <dbReference type="ARBA" id="ARBA00022679"/>
    </source>
</evidence>
<comment type="subcellular location">
    <subcellularLocation>
        <location evidence="1 13">Golgi apparatus membrane</location>
        <topology evidence="1 13">Single-pass type II membrane protein</topology>
    </subcellularLocation>
</comment>
<evidence type="ECO:0000256" key="1">
    <source>
        <dbReference type="ARBA" id="ARBA00004323"/>
    </source>
</evidence>
<dbReference type="OrthoDB" id="115198at2759"/>
<dbReference type="FunCoup" id="H3B481">
    <property type="interactions" value="93"/>
</dbReference>
<comment type="similarity">
    <text evidence="3 13">Belongs to the glycosyltransferase 31 family.</text>
</comment>
<name>H3B481_LATCH</name>
<reference evidence="15" key="1">
    <citation type="submission" date="2011-08" db="EMBL/GenBank/DDBJ databases">
        <title>The draft genome of Latimeria chalumnae.</title>
        <authorList>
            <person name="Di Palma F."/>
            <person name="Alfoldi J."/>
            <person name="Johnson J."/>
            <person name="Berlin A."/>
            <person name="Gnerre S."/>
            <person name="Jaffe D."/>
            <person name="MacCallum I."/>
            <person name="Young S."/>
            <person name="Walker B.J."/>
            <person name="Lander E."/>
            <person name="Lindblad-Toh K."/>
        </authorList>
    </citation>
    <scope>NUCLEOTIDE SEQUENCE [LARGE SCALE GENOMIC DNA]</scope>
    <source>
        <strain evidence="15">Wild caught</strain>
    </source>
</reference>